<name>A0AAD4K869_9MUSC</name>
<dbReference type="PANTHER" id="PTHR10367">
    <property type="entry name" value="MRNA-CAPPING ENZYME"/>
    <property type="match status" value="1"/>
</dbReference>
<feature type="region of interest" description="Disordered" evidence="3">
    <location>
        <begin position="327"/>
        <end position="395"/>
    </location>
</feature>
<dbReference type="SUPFAM" id="SSF52799">
    <property type="entry name" value="(Phosphotyrosine protein) phosphatases II"/>
    <property type="match status" value="1"/>
</dbReference>
<evidence type="ECO:0000313" key="6">
    <source>
        <dbReference type="EMBL" id="KAH8384738.1"/>
    </source>
</evidence>
<evidence type="ECO:0008006" key="8">
    <source>
        <dbReference type="Google" id="ProtNLM"/>
    </source>
</evidence>
<dbReference type="InterPro" id="IPR000340">
    <property type="entry name" value="Dual-sp_phosphatase_cat-dom"/>
</dbReference>
<dbReference type="Proteomes" id="UP001200034">
    <property type="component" value="Unassembled WGS sequence"/>
</dbReference>
<dbReference type="Gene3D" id="3.90.190.10">
    <property type="entry name" value="Protein tyrosine phosphatase superfamily"/>
    <property type="match status" value="1"/>
</dbReference>
<accession>A0AAD4K869</accession>
<dbReference type="InterPro" id="IPR016130">
    <property type="entry name" value="Tyr_Pase_AS"/>
</dbReference>
<feature type="compositionally biased region" description="Low complexity" evidence="3">
    <location>
        <begin position="238"/>
        <end position="248"/>
    </location>
</feature>
<dbReference type="GO" id="GO:0004721">
    <property type="term" value="F:phosphoprotein phosphatase activity"/>
    <property type="evidence" value="ECO:0007669"/>
    <property type="project" value="UniProtKB-KW"/>
</dbReference>
<dbReference type="GO" id="GO:0004651">
    <property type="term" value="F:polynucleotide 5'-phosphatase activity"/>
    <property type="evidence" value="ECO:0007669"/>
    <property type="project" value="TreeGrafter"/>
</dbReference>
<dbReference type="InterPro" id="IPR020422">
    <property type="entry name" value="TYR_PHOSPHATASE_DUAL_dom"/>
</dbReference>
<dbReference type="AlphaFoldDB" id="A0AAD4K869"/>
<dbReference type="SMART" id="SM00195">
    <property type="entry name" value="DSPc"/>
    <property type="match status" value="1"/>
</dbReference>
<reference evidence="6" key="1">
    <citation type="journal article" date="2021" name="Mol. Ecol. Resour.">
        <title>Phylogenomic analyses of the genus Drosophila reveals genomic signals of climate adaptation.</title>
        <authorList>
            <person name="Li F."/>
            <person name="Rane R.V."/>
            <person name="Luria V."/>
            <person name="Xiong Z."/>
            <person name="Chen J."/>
            <person name="Li Z."/>
            <person name="Catullo R.A."/>
            <person name="Griffin P.C."/>
            <person name="Schiffer M."/>
            <person name="Pearce S."/>
            <person name="Lee S.F."/>
            <person name="McElroy K."/>
            <person name="Stocker A."/>
            <person name="Shirriffs J."/>
            <person name="Cockerell F."/>
            <person name="Coppin C."/>
            <person name="Sgro C.M."/>
            <person name="Karger A."/>
            <person name="Cain J.W."/>
            <person name="Weber J.A."/>
            <person name="Santpere G."/>
            <person name="Kirschner M.W."/>
            <person name="Hoffmann A.A."/>
            <person name="Oakeshott J.G."/>
            <person name="Zhang G."/>
        </authorList>
    </citation>
    <scope>NUCLEOTIDE SEQUENCE</scope>
    <source>
        <strain evidence="6">BGI-SZ-2011g</strain>
    </source>
</reference>
<evidence type="ECO:0000256" key="1">
    <source>
        <dbReference type="ARBA" id="ARBA00022801"/>
    </source>
</evidence>
<evidence type="ECO:0000259" key="5">
    <source>
        <dbReference type="PROSITE" id="PS50056"/>
    </source>
</evidence>
<dbReference type="PROSITE" id="PS50056">
    <property type="entry name" value="TYR_PHOSPHATASE_2"/>
    <property type="match status" value="1"/>
</dbReference>
<feature type="region of interest" description="Disordered" evidence="3">
    <location>
        <begin position="178"/>
        <end position="206"/>
    </location>
</feature>
<gene>
    <name evidence="6" type="ORF">KR093_007128</name>
</gene>
<evidence type="ECO:0000313" key="7">
    <source>
        <dbReference type="Proteomes" id="UP001200034"/>
    </source>
</evidence>
<keyword evidence="1" id="KW-0378">Hydrolase</keyword>
<evidence type="ECO:0000256" key="2">
    <source>
        <dbReference type="ARBA" id="ARBA00022912"/>
    </source>
</evidence>
<feature type="compositionally biased region" description="Basic and acidic residues" evidence="3">
    <location>
        <begin position="262"/>
        <end position="272"/>
    </location>
</feature>
<evidence type="ECO:0000256" key="3">
    <source>
        <dbReference type="SAM" id="MobiDB-lite"/>
    </source>
</evidence>
<feature type="domain" description="Tyrosine specific protein phosphatases" evidence="5">
    <location>
        <begin position="99"/>
        <end position="168"/>
    </location>
</feature>
<keyword evidence="7" id="KW-1185">Reference proteome</keyword>
<dbReference type="Pfam" id="PF00782">
    <property type="entry name" value="DSPc"/>
    <property type="match status" value="1"/>
</dbReference>
<evidence type="ECO:0000259" key="4">
    <source>
        <dbReference type="PROSITE" id="PS50054"/>
    </source>
</evidence>
<dbReference type="InterPro" id="IPR000387">
    <property type="entry name" value="Tyr_Pase_dom"/>
</dbReference>
<dbReference type="InterPro" id="IPR029021">
    <property type="entry name" value="Prot-tyrosine_phosphatase-like"/>
</dbReference>
<dbReference type="EMBL" id="JAJJHW010000681">
    <property type="protein sequence ID" value="KAH8384738.1"/>
    <property type="molecule type" value="Genomic_DNA"/>
</dbReference>
<organism evidence="6 7">
    <name type="scientific">Drosophila rubida</name>
    <dbReference type="NCBI Taxonomy" id="30044"/>
    <lineage>
        <taxon>Eukaryota</taxon>
        <taxon>Metazoa</taxon>
        <taxon>Ecdysozoa</taxon>
        <taxon>Arthropoda</taxon>
        <taxon>Hexapoda</taxon>
        <taxon>Insecta</taxon>
        <taxon>Pterygota</taxon>
        <taxon>Neoptera</taxon>
        <taxon>Endopterygota</taxon>
        <taxon>Diptera</taxon>
        <taxon>Brachycera</taxon>
        <taxon>Muscomorpha</taxon>
        <taxon>Ephydroidea</taxon>
        <taxon>Drosophilidae</taxon>
        <taxon>Drosophila</taxon>
    </lineage>
</organism>
<proteinExistence type="predicted"/>
<feature type="domain" description="Tyrosine-protein phosphatase" evidence="4">
    <location>
        <begin position="34"/>
        <end position="179"/>
    </location>
</feature>
<feature type="region of interest" description="Disordered" evidence="3">
    <location>
        <begin position="226"/>
        <end position="303"/>
    </location>
</feature>
<dbReference type="PANTHER" id="PTHR10367:SF9">
    <property type="entry name" value="DUAL-SPECIFICITY PHOSPHATASE 11 (RNA_RNP COMPLEX 1-INTERACTING)"/>
    <property type="match status" value="1"/>
</dbReference>
<dbReference type="InterPro" id="IPR051029">
    <property type="entry name" value="mRNA_Capping_Enz/RNA_Phosphat"/>
</dbReference>
<feature type="compositionally biased region" description="Low complexity" evidence="3">
    <location>
        <begin position="354"/>
        <end position="380"/>
    </location>
</feature>
<feature type="compositionally biased region" description="Basic and acidic residues" evidence="3">
    <location>
        <begin position="381"/>
        <end position="395"/>
    </location>
</feature>
<comment type="caution">
    <text evidence="6">The sequence shown here is derived from an EMBL/GenBank/DDBJ whole genome shotgun (WGS) entry which is preliminary data.</text>
</comment>
<dbReference type="PROSITE" id="PS50054">
    <property type="entry name" value="TYR_PHOSPHATASE_DUAL"/>
    <property type="match status" value="1"/>
</dbReference>
<protein>
    <recommendedName>
        <fullName evidence="8">RNA/RNP complex-1-interacting phosphatase</fullName>
    </recommendedName>
</protein>
<sequence length="395" mass="47478">MGKAIPDRWLDYQPIGQRVPSTRFIAFKVPLRQNINETVDEERRLAPNSLLESVPNLGLIVDLTNTDRYYNPQTFKDQKVEHQKLMIPGHHTPSRALSQRFCEYVTNFLEANADNDKLIGVHCTHGVNRTGYLICYFMITKMNMAPKLAIQTFADARGHQIERDNYTSSLMQLRAAGAAEKTNQGWPRQFKKTKEDQHSDLSSGSWRHDQISWQQHLEQDKLQRQLREEKQQHKQQQRQRIQNQQQDRYYVKLERGQQQQRQDNDQDRSYGRRERRQQPPPPQQQHQNRQREHAYQQQQSWRGNEFMRFAPYTRKHSYNVSLNEKLNNCQTPRSRPNWQRDPNDYDWHQGQSCRSHNNNNNNYSDRNYSRNNSYRSYNNYNRHEQRPVHIRFDDE</sequence>
<feature type="compositionally biased region" description="Polar residues" evidence="3">
    <location>
        <begin position="327"/>
        <end position="337"/>
    </location>
</feature>
<dbReference type="PROSITE" id="PS00383">
    <property type="entry name" value="TYR_PHOSPHATASE_1"/>
    <property type="match status" value="1"/>
</dbReference>
<keyword evidence="2" id="KW-0904">Protein phosphatase</keyword>